<proteinExistence type="predicted"/>
<comment type="caution">
    <text evidence="1">The sequence shown here is derived from an EMBL/GenBank/DDBJ whole genome shotgun (WGS) entry which is preliminary data.</text>
</comment>
<dbReference type="Proteomes" id="UP001148662">
    <property type="component" value="Unassembled WGS sequence"/>
</dbReference>
<organism evidence="1 2">
    <name type="scientific">Phlebia brevispora</name>
    <dbReference type="NCBI Taxonomy" id="194682"/>
    <lineage>
        <taxon>Eukaryota</taxon>
        <taxon>Fungi</taxon>
        <taxon>Dikarya</taxon>
        <taxon>Basidiomycota</taxon>
        <taxon>Agaricomycotina</taxon>
        <taxon>Agaricomycetes</taxon>
        <taxon>Polyporales</taxon>
        <taxon>Meruliaceae</taxon>
        <taxon>Phlebia</taxon>
    </lineage>
</organism>
<name>A0ACC1S0M8_9APHY</name>
<reference evidence="1" key="1">
    <citation type="submission" date="2022-07" db="EMBL/GenBank/DDBJ databases">
        <title>Genome Sequence of Phlebia brevispora.</title>
        <authorList>
            <person name="Buettner E."/>
        </authorList>
    </citation>
    <scope>NUCLEOTIDE SEQUENCE</scope>
    <source>
        <strain evidence="1">MPL23</strain>
    </source>
</reference>
<evidence type="ECO:0000313" key="1">
    <source>
        <dbReference type="EMBL" id="KAJ3529606.1"/>
    </source>
</evidence>
<sequence length="604" mass="64218">MVSFCILVAAALLFALAFAKRHHGHRAEMTLHEYITSIPPGFVDNGPADPNSVLDLRIALAQSGKDGLIEMFHNVSMPGHPSFGQYLSSEDVLKLTAPAPETVAAVNAWLHGPGLNATTMTLAGDWLRLNMTVGVANTLLDANFSVFTDTKTGARSIRTLNYSIPANLVGHLDFVYPTISSASFPSSVPLHANTTINSRATHIAPGNATIFARADHTGINPTRCDDRLVTPNCVQRLHGIPAAMVSPPAGSIAVTGMLGYYANKADLVSFLEFYRPDIPAARAKTFGAVSVNGGQNPQDINKAGEEANIDIQYTVGIATGIPTTFYIIGSEDPKINPFEALLDYFQSVPNHDLPNVLLIAYSANERAFEANAPLLLKRICEGYAALGTRGVSVIVSSADAGVGGSSPTAKDNCPDNKFVPVFPASCPYVTSVGSTTIQAGGLYQVAAGFSGGGFSNVFTSMNDFKWQKNAVEGYLQRLNRLHPEYEGLFQSKGRAYPDVSAIGTNVAFDYRNQARMADGTSFSAPIFASIIAMINAERFAVRKAPLGFLNEFLYANPQAFVDIKSGSNPGCNTDGFPATPGWDPVTGLGTPVFDALKAAGLAWP</sequence>
<protein>
    <submittedName>
        <fullName evidence="1">Uncharacterized protein</fullName>
    </submittedName>
</protein>
<evidence type="ECO:0000313" key="2">
    <source>
        <dbReference type="Proteomes" id="UP001148662"/>
    </source>
</evidence>
<accession>A0ACC1S0M8</accession>
<dbReference type="EMBL" id="JANHOG010001934">
    <property type="protein sequence ID" value="KAJ3529606.1"/>
    <property type="molecule type" value="Genomic_DNA"/>
</dbReference>
<keyword evidence="2" id="KW-1185">Reference proteome</keyword>
<gene>
    <name evidence="1" type="ORF">NM688_g7833</name>
</gene>